<gene>
    <name evidence="2" type="ORF">ACFQPS_00690</name>
</gene>
<feature type="transmembrane region" description="Helical" evidence="1">
    <location>
        <begin position="51"/>
        <end position="71"/>
    </location>
</feature>
<reference evidence="3" key="1">
    <citation type="journal article" date="2019" name="Int. J. Syst. Evol. Microbiol.">
        <title>The Global Catalogue of Microorganisms (GCM) 10K type strain sequencing project: providing services to taxonomists for standard genome sequencing and annotation.</title>
        <authorList>
            <consortium name="The Broad Institute Genomics Platform"/>
            <consortium name="The Broad Institute Genome Sequencing Center for Infectious Disease"/>
            <person name="Wu L."/>
            <person name="Ma J."/>
        </authorList>
    </citation>
    <scope>NUCLEOTIDE SEQUENCE [LARGE SCALE GENOMIC DNA]</scope>
    <source>
        <strain evidence="3">CGMCC 1.16275</strain>
    </source>
</reference>
<proteinExistence type="predicted"/>
<sequence length="174" mass="18481">MSTAALLGEFAGPDALEAAMEALRRRGFTRLEAHAPYPLDWMRRQAGVRRWPLPVGAAVAAAGGFALSLAVQAHAHLDYPLNVGGRPVLAWAAFLLPALQFAALSAVIAAAVGMLLANGLPRLHHPLFEVERFRAVTDDGFFLSVAAADPLFAPGRVETALREAGALRVWEVPG</sequence>
<feature type="transmembrane region" description="Helical" evidence="1">
    <location>
        <begin position="91"/>
        <end position="117"/>
    </location>
</feature>
<keyword evidence="3" id="KW-1185">Reference proteome</keyword>
<accession>A0ABW2KRL9</accession>
<evidence type="ECO:0000256" key="1">
    <source>
        <dbReference type="SAM" id="Phobius"/>
    </source>
</evidence>
<dbReference type="InterPro" id="IPR021776">
    <property type="entry name" value="ActD"/>
</dbReference>
<keyword evidence="1" id="KW-1133">Transmembrane helix</keyword>
<dbReference type="RefSeq" id="WP_377355577.1">
    <property type="nucleotide sequence ID" value="NZ_JBHTCM010000004.1"/>
</dbReference>
<keyword evidence="1" id="KW-0812">Transmembrane</keyword>
<dbReference type="Pfam" id="PF11821">
    <property type="entry name" value="ActD"/>
    <property type="match status" value="1"/>
</dbReference>
<dbReference type="Proteomes" id="UP001596456">
    <property type="component" value="Unassembled WGS sequence"/>
</dbReference>
<organism evidence="2 3">
    <name type="scientific">Rhodocista pekingensis</name>
    <dbReference type="NCBI Taxonomy" id="201185"/>
    <lineage>
        <taxon>Bacteria</taxon>
        <taxon>Pseudomonadati</taxon>
        <taxon>Pseudomonadota</taxon>
        <taxon>Alphaproteobacteria</taxon>
        <taxon>Rhodospirillales</taxon>
        <taxon>Azospirillaceae</taxon>
        <taxon>Rhodocista</taxon>
    </lineage>
</organism>
<evidence type="ECO:0000313" key="3">
    <source>
        <dbReference type="Proteomes" id="UP001596456"/>
    </source>
</evidence>
<name>A0ABW2KRL9_9PROT</name>
<keyword evidence="1" id="KW-0472">Membrane</keyword>
<evidence type="ECO:0000313" key="2">
    <source>
        <dbReference type="EMBL" id="MFC7331665.1"/>
    </source>
</evidence>
<comment type="caution">
    <text evidence="2">The sequence shown here is derived from an EMBL/GenBank/DDBJ whole genome shotgun (WGS) entry which is preliminary data.</text>
</comment>
<dbReference type="EMBL" id="JBHTCM010000004">
    <property type="protein sequence ID" value="MFC7331665.1"/>
    <property type="molecule type" value="Genomic_DNA"/>
</dbReference>
<dbReference type="PANTHER" id="PTHR40394">
    <property type="entry name" value="LIPOPROTEIN-RELATED"/>
    <property type="match status" value="1"/>
</dbReference>
<protein>
    <submittedName>
        <fullName evidence="2">DUF3341 domain-containing protein</fullName>
    </submittedName>
</protein>
<dbReference type="PANTHER" id="PTHR40394:SF2">
    <property type="entry name" value="QUINOL:CYTOCHROME C OXIDOREDUCTASE MEMBRANE PROTEIN"/>
    <property type="match status" value="1"/>
</dbReference>